<evidence type="ECO:0000313" key="1">
    <source>
        <dbReference type="EMBL" id="GGF25450.1"/>
    </source>
</evidence>
<accession>A0A8J2YVW9</accession>
<dbReference type="Gene3D" id="3.20.20.450">
    <property type="entry name" value="EAL domain"/>
    <property type="match status" value="1"/>
</dbReference>
<sequence length="408" mass="47105">MSRSAQEEISTDQEYRLLEQVDRLSRHRNGRRAVHVHLSRLRSENRRDHHLRIAASTFENQVRAFEGQLFQLANQDLFFIYRDVHPSEIDEAVMRLRYLFTDDPLVQDSDETDGFCTWYDLERQYDDLRASAQALYEDAQRRQKRLAQIAGTGQTSKTPINAHRLGELIDIIAKADLSNLLRRQAVFAILTTQPPQPLFRELFISIGDLQKLVLPNYDILANRWLFQYLTETLDKRMLAMLSKNDDPAISNSFSLNLNVSTILSKEFMAFDSSLKAGARGTIVIELQMLDVYADIAAFTFARDFARERGYRLCLDGLNELTLPIVDREQLGIDLVKLQWKPNMADDRLPEKKAKIRDMVERTGKTKVIMCHVDTEEALRFGHSIGLAMYQGRFIDQLVAPRNAANRPR</sequence>
<name>A0A8J2YVW9_9PROT</name>
<protein>
    <submittedName>
        <fullName evidence="1">Diguanylate phosphodiesterase</fullName>
    </submittedName>
</protein>
<keyword evidence="2" id="KW-1185">Reference proteome</keyword>
<reference evidence="1" key="1">
    <citation type="journal article" date="2014" name="Int. J. Syst. Evol. Microbiol.">
        <title>Complete genome sequence of Corynebacterium casei LMG S-19264T (=DSM 44701T), isolated from a smear-ripened cheese.</title>
        <authorList>
            <consortium name="US DOE Joint Genome Institute (JGI-PGF)"/>
            <person name="Walter F."/>
            <person name="Albersmeier A."/>
            <person name="Kalinowski J."/>
            <person name="Ruckert C."/>
        </authorList>
    </citation>
    <scope>NUCLEOTIDE SEQUENCE</scope>
    <source>
        <strain evidence="1">CGMCC 1.15725</strain>
    </source>
</reference>
<reference evidence="1" key="2">
    <citation type="submission" date="2020-09" db="EMBL/GenBank/DDBJ databases">
        <authorList>
            <person name="Sun Q."/>
            <person name="Zhou Y."/>
        </authorList>
    </citation>
    <scope>NUCLEOTIDE SEQUENCE</scope>
    <source>
        <strain evidence="1">CGMCC 1.15725</strain>
    </source>
</reference>
<organism evidence="1 2">
    <name type="scientific">Aliidongia dinghuensis</name>
    <dbReference type="NCBI Taxonomy" id="1867774"/>
    <lineage>
        <taxon>Bacteria</taxon>
        <taxon>Pseudomonadati</taxon>
        <taxon>Pseudomonadota</taxon>
        <taxon>Alphaproteobacteria</taxon>
        <taxon>Rhodospirillales</taxon>
        <taxon>Dongiaceae</taxon>
        <taxon>Aliidongia</taxon>
    </lineage>
</organism>
<dbReference type="Proteomes" id="UP000646365">
    <property type="component" value="Unassembled WGS sequence"/>
</dbReference>
<gene>
    <name evidence="1" type="ORF">GCM10011611_34390</name>
</gene>
<dbReference type="RefSeq" id="WP_189047920.1">
    <property type="nucleotide sequence ID" value="NZ_BMJQ01000008.1"/>
</dbReference>
<dbReference type="InterPro" id="IPR035919">
    <property type="entry name" value="EAL_sf"/>
</dbReference>
<dbReference type="AlphaFoldDB" id="A0A8J2YVW9"/>
<comment type="caution">
    <text evidence="1">The sequence shown here is derived from an EMBL/GenBank/DDBJ whole genome shotgun (WGS) entry which is preliminary data.</text>
</comment>
<evidence type="ECO:0000313" key="2">
    <source>
        <dbReference type="Proteomes" id="UP000646365"/>
    </source>
</evidence>
<dbReference type="EMBL" id="BMJQ01000008">
    <property type="protein sequence ID" value="GGF25450.1"/>
    <property type="molecule type" value="Genomic_DNA"/>
</dbReference>
<proteinExistence type="predicted"/>
<dbReference type="SUPFAM" id="SSF141868">
    <property type="entry name" value="EAL domain-like"/>
    <property type="match status" value="1"/>
</dbReference>